<dbReference type="Gene3D" id="1.10.150.240">
    <property type="entry name" value="Putative phosphatase, domain 2"/>
    <property type="match status" value="1"/>
</dbReference>
<feature type="domain" description="D-serine dehydratase-like" evidence="15">
    <location>
        <begin position="475"/>
        <end position="584"/>
    </location>
</feature>
<dbReference type="InterPro" id="IPR042208">
    <property type="entry name" value="D-ser_dehydrat-like_sf"/>
</dbReference>
<dbReference type="Pfam" id="PF14031">
    <property type="entry name" value="D-ser_dehydrat"/>
    <property type="match status" value="1"/>
</dbReference>
<evidence type="ECO:0000256" key="8">
    <source>
        <dbReference type="ARBA" id="ARBA00023239"/>
    </source>
</evidence>
<evidence type="ECO:0000256" key="4">
    <source>
        <dbReference type="ARBA" id="ARBA00022575"/>
    </source>
</evidence>
<name>A0AAD4CWP9_ASPNN</name>
<dbReference type="Gene3D" id="3.20.20.10">
    <property type="entry name" value="Alanine racemase"/>
    <property type="match status" value="1"/>
</dbReference>
<dbReference type="PRINTS" id="PR00413">
    <property type="entry name" value="HADHALOGNASE"/>
</dbReference>
<gene>
    <name evidence="16" type="ORF">FE257_009098</name>
</gene>
<dbReference type="GO" id="GO:0046872">
    <property type="term" value="F:metal ion binding"/>
    <property type="evidence" value="ECO:0007669"/>
    <property type="project" value="UniProtKB-KW"/>
</dbReference>
<evidence type="ECO:0000256" key="2">
    <source>
        <dbReference type="ARBA" id="ARBA00001947"/>
    </source>
</evidence>
<dbReference type="Gene3D" id="2.40.37.20">
    <property type="entry name" value="D-serine dehydratase-like domain"/>
    <property type="match status" value="1"/>
</dbReference>
<dbReference type="PANTHER" id="PTHR28004:SF2">
    <property type="entry name" value="D-SERINE DEHYDRATASE"/>
    <property type="match status" value="1"/>
</dbReference>
<evidence type="ECO:0000256" key="6">
    <source>
        <dbReference type="ARBA" id="ARBA00022833"/>
    </source>
</evidence>
<comment type="cofactor">
    <cofactor evidence="1">
        <name>pyridoxal 5'-phosphate</name>
        <dbReference type="ChEBI" id="CHEBI:597326"/>
    </cofactor>
</comment>
<dbReference type="PANTHER" id="PTHR28004">
    <property type="entry name" value="ZGC:162816-RELATED"/>
    <property type="match status" value="1"/>
</dbReference>
<protein>
    <recommendedName>
        <fullName evidence="12">D-serine dehydratase</fullName>
        <ecNumber evidence="11">4.3.1.18</ecNumber>
    </recommendedName>
    <alternativeName>
        <fullName evidence="13">D-serine deaminase</fullName>
    </alternativeName>
</protein>
<accession>A0AAD4CWP9</accession>
<keyword evidence="6" id="KW-0862">Zinc</keyword>
<dbReference type="InterPro" id="IPR036412">
    <property type="entry name" value="HAD-like_sf"/>
</dbReference>
<dbReference type="NCBIfam" id="TIGR01549">
    <property type="entry name" value="HAD-SF-IA-v1"/>
    <property type="match status" value="1"/>
</dbReference>
<dbReference type="Gene3D" id="3.40.50.1000">
    <property type="entry name" value="HAD superfamily/HAD-like"/>
    <property type="match status" value="1"/>
</dbReference>
<evidence type="ECO:0000256" key="10">
    <source>
        <dbReference type="ARBA" id="ARBA00055764"/>
    </source>
</evidence>
<reference evidence="16" key="2">
    <citation type="submission" date="2020-02" db="EMBL/GenBank/DDBJ databases">
        <authorList>
            <person name="Gilchrist C.L.M."/>
            <person name="Chooi Y.-H."/>
        </authorList>
    </citation>
    <scope>NUCLEOTIDE SEQUENCE</scope>
    <source>
        <strain evidence="16">MST-FP2251</strain>
    </source>
</reference>
<dbReference type="NCBIfam" id="TIGR01493">
    <property type="entry name" value="HAD-SF-IA-v2"/>
    <property type="match status" value="1"/>
</dbReference>
<dbReference type="SFLD" id="SFLDG01129">
    <property type="entry name" value="C1.5:_HAD__Beta-PGM__Phosphata"/>
    <property type="match status" value="1"/>
</dbReference>
<dbReference type="GO" id="GO:0036088">
    <property type="term" value="P:D-serine catabolic process"/>
    <property type="evidence" value="ECO:0007669"/>
    <property type="project" value="TreeGrafter"/>
</dbReference>
<keyword evidence="5" id="KW-0479">Metal-binding</keyword>
<evidence type="ECO:0000313" key="17">
    <source>
        <dbReference type="Proteomes" id="UP001194746"/>
    </source>
</evidence>
<dbReference type="GO" id="GO:0008721">
    <property type="term" value="F:D-serine ammonia-lyase activity"/>
    <property type="evidence" value="ECO:0007669"/>
    <property type="project" value="UniProtKB-EC"/>
</dbReference>
<evidence type="ECO:0000256" key="13">
    <source>
        <dbReference type="ARBA" id="ARBA00075219"/>
    </source>
</evidence>
<dbReference type="InterPro" id="IPR051466">
    <property type="entry name" value="D-amino_acid_metab_enzyme"/>
</dbReference>
<comment type="similarity">
    <text evidence="3">Belongs to the DSD1 family.</text>
</comment>
<organism evidence="16 17">
    <name type="scientific">Aspergillus nanangensis</name>
    <dbReference type="NCBI Taxonomy" id="2582783"/>
    <lineage>
        <taxon>Eukaryota</taxon>
        <taxon>Fungi</taxon>
        <taxon>Dikarya</taxon>
        <taxon>Ascomycota</taxon>
        <taxon>Pezizomycotina</taxon>
        <taxon>Eurotiomycetes</taxon>
        <taxon>Eurotiomycetidae</taxon>
        <taxon>Eurotiales</taxon>
        <taxon>Aspergillaceae</taxon>
        <taxon>Aspergillus</taxon>
        <taxon>Aspergillus subgen. Circumdati</taxon>
    </lineage>
</organism>
<dbReference type="InterPro" id="IPR006439">
    <property type="entry name" value="HAD-SF_hydro_IA"/>
</dbReference>
<evidence type="ECO:0000256" key="12">
    <source>
        <dbReference type="ARBA" id="ARBA00069616"/>
    </source>
</evidence>
<evidence type="ECO:0000256" key="14">
    <source>
        <dbReference type="SAM" id="SignalP"/>
    </source>
</evidence>
<dbReference type="SUPFAM" id="SSF56784">
    <property type="entry name" value="HAD-like"/>
    <property type="match status" value="1"/>
</dbReference>
<evidence type="ECO:0000256" key="11">
    <source>
        <dbReference type="ARBA" id="ARBA00066349"/>
    </source>
</evidence>
<dbReference type="AlphaFoldDB" id="A0AAD4CWP9"/>
<dbReference type="Proteomes" id="UP001194746">
    <property type="component" value="Unassembled WGS sequence"/>
</dbReference>
<keyword evidence="4" id="KW-0216">Detoxification</keyword>
<dbReference type="GO" id="GO:0016791">
    <property type="term" value="F:phosphatase activity"/>
    <property type="evidence" value="ECO:0007669"/>
    <property type="project" value="UniProtKB-ARBA"/>
</dbReference>
<dbReference type="Pfam" id="PF00702">
    <property type="entry name" value="Hydrolase"/>
    <property type="match status" value="1"/>
</dbReference>
<feature type="chain" id="PRO_5042067220" description="D-serine dehydratase" evidence="14">
    <location>
        <begin position="17"/>
        <end position="600"/>
    </location>
</feature>
<dbReference type="NCBIfam" id="TIGR01509">
    <property type="entry name" value="HAD-SF-IA-v3"/>
    <property type="match status" value="1"/>
</dbReference>
<dbReference type="EC" id="4.3.1.18" evidence="11"/>
<proteinExistence type="inferred from homology"/>
<comment type="caution">
    <text evidence="16">The sequence shown here is derived from an EMBL/GenBank/DDBJ whole genome shotgun (WGS) entry which is preliminary data.</text>
</comment>
<reference evidence="16" key="1">
    <citation type="journal article" date="2019" name="Beilstein J. Org. Chem.">
        <title>Nanangenines: drimane sesquiterpenoids as the dominant metabolite cohort of a novel Australian fungus, Aspergillus nanangensis.</title>
        <authorList>
            <person name="Lacey H.J."/>
            <person name="Gilchrist C.L.M."/>
            <person name="Crombie A."/>
            <person name="Kalaitzis J.A."/>
            <person name="Vuong D."/>
            <person name="Rutledge P.J."/>
            <person name="Turner P."/>
            <person name="Pitt J.I."/>
            <person name="Lacey E."/>
            <person name="Chooi Y.H."/>
            <person name="Piggott A.M."/>
        </authorList>
    </citation>
    <scope>NUCLEOTIDE SEQUENCE</scope>
    <source>
        <strain evidence="16">MST-FP2251</strain>
    </source>
</reference>
<dbReference type="InterPro" id="IPR026956">
    <property type="entry name" value="D-ser_dehydrat-like_dom"/>
</dbReference>
<keyword evidence="14" id="KW-0732">Signal</keyword>
<dbReference type="Pfam" id="PF01168">
    <property type="entry name" value="Ala_racemase_N"/>
    <property type="match status" value="1"/>
</dbReference>
<dbReference type="SMART" id="SM01119">
    <property type="entry name" value="D-ser_dehydrat"/>
    <property type="match status" value="1"/>
</dbReference>
<dbReference type="EMBL" id="VCAU01000005">
    <property type="protein sequence ID" value="KAF9894125.1"/>
    <property type="molecule type" value="Genomic_DNA"/>
</dbReference>
<dbReference type="InterPro" id="IPR029066">
    <property type="entry name" value="PLP-binding_barrel"/>
</dbReference>
<dbReference type="GO" id="GO:0009636">
    <property type="term" value="P:response to toxic substance"/>
    <property type="evidence" value="ECO:0007669"/>
    <property type="project" value="UniProtKB-KW"/>
</dbReference>
<dbReference type="InterPro" id="IPR023214">
    <property type="entry name" value="HAD_sf"/>
</dbReference>
<keyword evidence="17" id="KW-1185">Reference proteome</keyword>
<comment type="catalytic activity">
    <reaction evidence="9">
        <text>D-serine = pyruvate + NH4(+)</text>
        <dbReference type="Rhea" id="RHEA:13977"/>
        <dbReference type="ChEBI" id="CHEBI:15361"/>
        <dbReference type="ChEBI" id="CHEBI:28938"/>
        <dbReference type="ChEBI" id="CHEBI:35247"/>
        <dbReference type="EC" id="4.3.1.18"/>
    </reaction>
    <physiologicalReaction direction="left-to-right" evidence="9">
        <dbReference type="Rhea" id="RHEA:13978"/>
    </physiologicalReaction>
</comment>
<feature type="signal peptide" evidence="14">
    <location>
        <begin position="1"/>
        <end position="16"/>
    </location>
</feature>
<evidence type="ECO:0000313" key="16">
    <source>
        <dbReference type="EMBL" id="KAF9894125.1"/>
    </source>
</evidence>
<keyword evidence="7" id="KW-0663">Pyridoxal phosphate</keyword>
<comment type="function">
    <text evidence="10">Catalyzes the conversion of D-serine to pyruvate and ammonia. May play a role in D-serine detoxification.</text>
</comment>
<dbReference type="InterPro" id="IPR023198">
    <property type="entry name" value="PGP-like_dom2"/>
</dbReference>
<comment type="cofactor">
    <cofactor evidence="2">
        <name>Zn(2+)</name>
        <dbReference type="ChEBI" id="CHEBI:29105"/>
    </cofactor>
</comment>
<dbReference type="InterPro" id="IPR001608">
    <property type="entry name" value="Ala_racemase_N"/>
</dbReference>
<dbReference type="SUPFAM" id="SSF51419">
    <property type="entry name" value="PLP-binding barrel"/>
    <property type="match status" value="1"/>
</dbReference>
<evidence type="ECO:0000256" key="1">
    <source>
        <dbReference type="ARBA" id="ARBA00001933"/>
    </source>
</evidence>
<evidence type="ECO:0000256" key="3">
    <source>
        <dbReference type="ARBA" id="ARBA00005323"/>
    </source>
</evidence>
<keyword evidence="8" id="KW-0456">Lyase</keyword>
<dbReference type="SFLD" id="SFLDS00003">
    <property type="entry name" value="Haloacid_Dehalogenase"/>
    <property type="match status" value="1"/>
</dbReference>
<sequence length="600" mass="65915">MPKAVIFDLLTALVDSWSLWDAAAGSKDAGHRWRSRYLEITFGCGKYRPYEDLVRESARDTGMRDEAAADLISNWDQLQPWPDVKDVLLLLRKRGYRLVVVTNCSIDLGRRAADRCGIAFDAVLTAEEVGYYKPQPETYHGAIAAAGVAASDALFVAGSNGDVIGAAAAGLDVVWHNRIGLPALPGSAPLVEGKSLRETLGAWIGYQGVPRSLIPTPSVYMNRTTFTTNCQRMRQRATALDAAFRVHIKTHKTVEGTELELQGTEGRVITSTLKEIEHIEPLIRQGLVTSVLYGVPPPKTSLPRLAALRRKFPIEMILMVDHPSQIKQLEERNTSEKWPIFINIDCGTRREGIEPNSEELAELITAALQSSRVTIHGFYCHAGHSYGSNSLEEAERHLLHEITTGRSAVEQCLSLQPDLDLTLSVGATPTAHAASSTTREMVQSLPAKLELHAGNFAVLDLQQVSTGLTQLDDVASFIEAEVCSVYPKRGEVLLNIGALGIGREPGREPGVWGRAKIIGAEKEDSYPWNLVRISQEHGIMAPRTDDRAEQDRIIQGVAVGSCVRIIPQHACIAGAMHESYLVVDEEEGEVVDEWIRCRGW</sequence>
<evidence type="ECO:0000256" key="5">
    <source>
        <dbReference type="ARBA" id="ARBA00022723"/>
    </source>
</evidence>
<dbReference type="FunFam" id="3.20.20.10:FF:000016">
    <property type="entry name" value="D-serine dehydratase"/>
    <property type="match status" value="1"/>
</dbReference>
<evidence type="ECO:0000256" key="9">
    <source>
        <dbReference type="ARBA" id="ARBA00051198"/>
    </source>
</evidence>
<evidence type="ECO:0000259" key="15">
    <source>
        <dbReference type="SMART" id="SM01119"/>
    </source>
</evidence>
<evidence type="ECO:0000256" key="7">
    <source>
        <dbReference type="ARBA" id="ARBA00022898"/>
    </source>
</evidence>